<evidence type="ECO:0000313" key="6">
    <source>
        <dbReference type="Proteomes" id="UP001606305"/>
    </source>
</evidence>
<dbReference type="Pfam" id="PF02518">
    <property type="entry name" value="HATPase_c"/>
    <property type="match status" value="1"/>
</dbReference>
<evidence type="ECO:0000256" key="3">
    <source>
        <dbReference type="SAM" id="Phobius"/>
    </source>
</evidence>
<dbReference type="InterPro" id="IPR004358">
    <property type="entry name" value="Sig_transdc_His_kin-like_C"/>
</dbReference>
<comment type="catalytic activity">
    <reaction evidence="1">
        <text>ATP + protein L-histidine = ADP + protein N-phospho-L-histidine.</text>
        <dbReference type="EC" id="2.7.13.3"/>
    </reaction>
</comment>
<dbReference type="Pfam" id="PF06580">
    <property type="entry name" value="His_kinase"/>
    <property type="match status" value="1"/>
</dbReference>
<dbReference type="SUPFAM" id="SSF55874">
    <property type="entry name" value="ATPase domain of HSP90 chaperone/DNA topoisomerase II/histidine kinase"/>
    <property type="match status" value="1"/>
</dbReference>
<dbReference type="RefSeq" id="WP_394490976.1">
    <property type="nucleotide sequence ID" value="NZ_JBIGIA010000019.1"/>
</dbReference>
<feature type="transmembrane region" description="Helical" evidence="3">
    <location>
        <begin position="127"/>
        <end position="145"/>
    </location>
</feature>
<name>A0ABW7GB78_9BURK</name>
<keyword evidence="6" id="KW-1185">Reference proteome</keyword>
<evidence type="ECO:0000256" key="1">
    <source>
        <dbReference type="ARBA" id="ARBA00000085"/>
    </source>
</evidence>
<dbReference type="SMART" id="SM00387">
    <property type="entry name" value="HATPase_c"/>
    <property type="match status" value="1"/>
</dbReference>
<dbReference type="EC" id="2.7.13.3" evidence="2"/>
<gene>
    <name evidence="5" type="ORF">ACG00X_20465</name>
</gene>
<dbReference type="PANTHER" id="PTHR34220:SF9">
    <property type="entry name" value="SIGNAL TRANSDUCTION HISTIDINE KINASE INTERNAL REGION DOMAIN-CONTAINING PROTEIN"/>
    <property type="match status" value="1"/>
</dbReference>
<organism evidence="5 6">
    <name type="scientific">Pelomonas nitida</name>
    <dbReference type="NCBI Taxonomy" id="3299027"/>
    <lineage>
        <taxon>Bacteria</taxon>
        <taxon>Pseudomonadati</taxon>
        <taxon>Pseudomonadota</taxon>
        <taxon>Betaproteobacteria</taxon>
        <taxon>Burkholderiales</taxon>
        <taxon>Sphaerotilaceae</taxon>
        <taxon>Roseateles</taxon>
    </lineage>
</organism>
<proteinExistence type="predicted"/>
<feature type="transmembrane region" description="Helical" evidence="3">
    <location>
        <begin position="82"/>
        <end position="107"/>
    </location>
</feature>
<protein>
    <recommendedName>
        <fullName evidence="2">histidine kinase</fullName>
        <ecNumber evidence="2">2.7.13.3</ecNumber>
    </recommendedName>
</protein>
<reference evidence="5 6" key="1">
    <citation type="submission" date="2024-09" db="EMBL/GenBank/DDBJ databases">
        <title>Novel species of the genus Pelomonas and Roseateles isolated from streams.</title>
        <authorList>
            <person name="Lu H."/>
        </authorList>
    </citation>
    <scope>NUCLEOTIDE SEQUENCE [LARGE SCALE GENOMIC DNA]</scope>
    <source>
        <strain evidence="5 6">BYS96W</strain>
    </source>
</reference>
<dbReference type="InterPro" id="IPR003594">
    <property type="entry name" value="HATPase_dom"/>
</dbReference>
<comment type="caution">
    <text evidence="5">The sequence shown here is derived from an EMBL/GenBank/DDBJ whole genome shotgun (WGS) entry which is preliminary data.</text>
</comment>
<dbReference type="InterPro" id="IPR036890">
    <property type="entry name" value="HATPase_C_sf"/>
</dbReference>
<keyword evidence="5" id="KW-0418">Kinase</keyword>
<accession>A0ABW7GB78</accession>
<feature type="domain" description="Histidine kinase" evidence="4">
    <location>
        <begin position="194"/>
        <end position="356"/>
    </location>
</feature>
<keyword evidence="3" id="KW-0812">Transmembrane</keyword>
<dbReference type="InterPro" id="IPR050640">
    <property type="entry name" value="Bact_2-comp_sensor_kinase"/>
</dbReference>
<dbReference type="EMBL" id="JBIGIA010000019">
    <property type="protein sequence ID" value="MFG6459216.1"/>
    <property type="molecule type" value="Genomic_DNA"/>
</dbReference>
<keyword evidence="3" id="KW-0472">Membrane</keyword>
<keyword evidence="3" id="KW-1133">Transmembrane helix</keyword>
<evidence type="ECO:0000256" key="2">
    <source>
        <dbReference type="ARBA" id="ARBA00012438"/>
    </source>
</evidence>
<evidence type="ECO:0000259" key="4">
    <source>
        <dbReference type="PROSITE" id="PS50109"/>
    </source>
</evidence>
<dbReference type="PANTHER" id="PTHR34220">
    <property type="entry name" value="SENSOR HISTIDINE KINASE YPDA"/>
    <property type="match status" value="1"/>
</dbReference>
<dbReference type="InterPro" id="IPR005467">
    <property type="entry name" value="His_kinase_dom"/>
</dbReference>
<dbReference type="PROSITE" id="PS50109">
    <property type="entry name" value="HIS_KIN"/>
    <property type="match status" value="1"/>
</dbReference>
<dbReference type="Gene3D" id="3.30.565.10">
    <property type="entry name" value="Histidine kinase-like ATPase, C-terminal domain"/>
    <property type="match status" value="1"/>
</dbReference>
<dbReference type="Proteomes" id="UP001606305">
    <property type="component" value="Unassembled WGS sequence"/>
</dbReference>
<keyword evidence="5" id="KW-0808">Transferase</keyword>
<feature type="transmembrane region" description="Helical" evidence="3">
    <location>
        <begin position="12"/>
        <end position="31"/>
    </location>
</feature>
<dbReference type="PRINTS" id="PR00344">
    <property type="entry name" value="BCTRLSENSOR"/>
</dbReference>
<dbReference type="GO" id="GO:0004673">
    <property type="term" value="F:protein histidine kinase activity"/>
    <property type="evidence" value="ECO:0007669"/>
    <property type="project" value="UniProtKB-EC"/>
</dbReference>
<evidence type="ECO:0000313" key="5">
    <source>
        <dbReference type="EMBL" id="MFG6459216.1"/>
    </source>
</evidence>
<feature type="transmembrane region" description="Helical" evidence="3">
    <location>
        <begin position="37"/>
        <end position="61"/>
    </location>
</feature>
<sequence>MTTQHIRYDWRAHVGGTVAICMAVGLLNYLARGEGFWTGMLYSFCIGVQISAYVSLLQAAAARGLARCWGDDIVLRRAWAGWALMLPCLMVGAVAGYTGGIALADLITGQHSIAPWNLGDQRATRSLAFTLLTALLGSLVFIAMFKLNALRLAQAEAQRQAAEARLALLQSQLEPHMLFNTLAHLRVLIKLQPDEAQQMLDRLIDYLRATLQASRATEHALAQEFARLADYLALMQLRMGARLQVHLDLPASLAGVAIPPLLLQPLVENAVKHGLEPHEAGGELRVSASRQGQRLLLEVADTGAGLAETQPPATAGTGFGLTQVRERLAHHYGDAARFALLPRPAGGSIARIELPS</sequence>
<dbReference type="InterPro" id="IPR010559">
    <property type="entry name" value="Sig_transdc_His_kin_internal"/>
</dbReference>